<dbReference type="Pfam" id="PF01472">
    <property type="entry name" value="PUA"/>
    <property type="match status" value="1"/>
</dbReference>
<gene>
    <name evidence="8" type="primary">proB</name>
    <name evidence="11" type="ORF">HNQ38_002284</name>
</gene>
<evidence type="ECO:0000313" key="11">
    <source>
        <dbReference type="EMBL" id="MBB5144176.1"/>
    </source>
</evidence>
<evidence type="ECO:0000313" key="12">
    <source>
        <dbReference type="Proteomes" id="UP000539075"/>
    </source>
</evidence>
<dbReference type="SUPFAM" id="SSF53633">
    <property type="entry name" value="Carbamate kinase-like"/>
    <property type="match status" value="1"/>
</dbReference>
<evidence type="ECO:0000256" key="7">
    <source>
        <dbReference type="ARBA" id="ARBA00022840"/>
    </source>
</evidence>
<name>A0A7W8C247_9BACT</name>
<dbReference type="PRINTS" id="PR00474">
    <property type="entry name" value="GLU5KINASE"/>
</dbReference>
<keyword evidence="2 8" id="KW-0028">Amino-acid biosynthesis</keyword>
<feature type="binding site" evidence="8">
    <location>
        <position position="238"/>
    </location>
    <ligand>
        <name>substrate</name>
    </ligand>
</feature>
<keyword evidence="3 8" id="KW-0641">Proline biosynthesis</keyword>
<reference evidence="11 12" key="1">
    <citation type="submission" date="2020-08" db="EMBL/GenBank/DDBJ databases">
        <title>Genomic Encyclopedia of Type Strains, Phase IV (KMG-IV): sequencing the most valuable type-strain genomes for metagenomic binning, comparative biology and taxonomic classification.</title>
        <authorList>
            <person name="Goeker M."/>
        </authorList>
    </citation>
    <scope>NUCLEOTIDE SEQUENCE [LARGE SCALE GENOMIC DNA]</scope>
    <source>
        <strain evidence="11 12">DSM 11275</strain>
    </source>
</reference>
<dbReference type="GO" id="GO:0003723">
    <property type="term" value="F:RNA binding"/>
    <property type="evidence" value="ECO:0007669"/>
    <property type="project" value="InterPro"/>
</dbReference>
<dbReference type="InterPro" id="IPR036393">
    <property type="entry name" value="AceGlu_kinase-like_sf"/>
</dbReference>
<dbReference type="InterPro" id="IPR011529">
    <property type="entry name" value="Glu_5kinase"/>
</dbReference>
<dbReference type="InterPro" id="IPR015947">
    <property type="entry name" value="PUA-like_sf"/>
</dbReference>
<dbReference type="GO" id="GO:0055129">
    <property type="term" value="P:L-proline biosynthetic process"/>
    <property type="evidence" value="ECO:0007669"/>
    <property type="project" value="UniProtKB-UniRule"/>
</dbReference>
<dbReference type="HAMAP" id="MF_00456">
    <property type="entry name" value="ProB"/>
    <property type="match status" value="1"/>
</dbReference>
<dbReference type="Gene3D" id="2.30.130.10">
    <property type="entry name" value="PUA domain"/>
    <property type="match status" value="1"/>
</dbReference>
<feature type="binding site" evidence="8">
    <location>
        <position position="136"/>
    </location>
    <ligand>
        <name>substrate</name>
    </ligand>
</feature>
<dbReference type="InterPro" id="IPR001048">
    <property type="entry name" value="Asp/Glu/Uridylate_kinase"/>
</dbReference>
<comment type="subcellular location">
    <subcellularLocation>
        <location evidence="8">Cytoplasm</location>
    </subcellularLocation>
</comment>
<keyword evidence="4 8" id="KW-0808">Transferase</keyword>
<dbReference type="InterPro" id="IPR019797">
    <property type="entry name" value="Glutamate_5-kinase_CS"/>
</dbReference>
<evidence type="ECO:0000256" key="6">
    <source>
        <dbReference type="ARBA" id="ARBA00022777"/>
    </source>
</evidence>
<sequence>MSRQRHEGAGSEADLREQPQSGHAEAGQGESWQQERARVLAQARVIVVKVGSAVLADAKGLNITVLEGLAAQLAALRDMPLVGDVPCQPNPQSPPRPSDQAAPSCPTHEVGQTASSAAPDAAASAHGARRLVLVSSGAVAAGRAALSSRGRAVETTGLAARQAAAAVGQGQLMQTWDKVFLSHGMPTAQVLLTRDDLRARQRFLNARNTFAELLQWSVLPIVNENDTVSISELKFGDNDCLASLLVNLVEADLFINLTSSSGVLAADPQKYPDAPILGHIDDVAALDLGQLCGGKTSVGTGGMYSKLLAARRAAQLGVPTLILPGREPWVISRAFAAAGACPVPAGHEPFDRGTWVRPAHHAIARRKFWLAYQSDPAGSVHVDDGAAKALLHKGGSLLPGGVRAVEGGFQCGGLVRVLHNGESIGVGLSNYSAPDLKKIMGLKRHEVAAILGDAHYPEVIHRDNLLLDAAV</sequence>
<dbReference type="Gene3D" id="3.40.1160.10">
    <property type="entry name" value="Acetylglutamate kinase-like"/>
    <property type="match status" value="1"/>
</dbReference>
<dbReference type="InterPro" id="IPR036974">
    <property type="entry name" value="PUA_sf"/>
</dbReference>
<dbReference type="SUPFAM" id="SSF88697">
    <property type="entry name" value="PUA domain-like"/>
    <property type="match status" value="1"/>
</dbReference>
<dbReference type="RefSeq" id="WP_183720598.1">
    <property type="nucleotide sequence ID" value="NZ_JACHGO010000006.1"/>
</dbReference>
<comment type="similarity">
    <text evidence="8">Belongs to the glutamate 5-kinase family.</text>
</comment>
<evidence type="ECO:0000256" key="3">
    <source>
        <dbReference type="ARBA" id="ARBA00022650"/>
    </source>
</evidence>
<dbReference type="FunFam" id="3.40.1160.10:FF:000006">
    <property type="entry name" value="Glutamate 5-kinase"/>
    <property type="match status" value="1"/>
</dbReference>
<dbReference type="CDD" id="cd21157">
    <property type="entry name" value="PUA_G5K"/>
    <property type="match status" value="1"/>
</dbReference>
<keyword evidence="5 8" id="KW-0547">Nucleotide-binding</keyword>
<dbReference type="InterPro" id="IPR041739">
    <property type="entry name" value="G5K_ProB"/>
</dbReference>
<comment type="pathway">
    <text evidence="8">Amino-acid biosynthesis; L-proline biosynthesis; L-glutamate 5-semialdehyde from L-glutamate: step 1/2.</text>
</comment>
<dbReference type="Proteomes" id="UP000539075">
    <property type="component" value="Unassembled WGS sequence"/>
</dbReference>
<evidence type="ECO:0000256" key="1">
    <source>
        <dbReference type="ARBA" id="ARBA00022490"/>
    </source>
</evidence>
<dbReference type="PANTHER" id="PTHR43654">
    <property type="entry name" value="GLUTAMATE 5-KINASE"/>
    <property type="match status" value="1"/>
</dbReference>
<feature type="compositionally biased region" description="Pro residues" evidence="9">
    <location>
        <begin position="88"/>
        <end position="97"/>
    </location>
</feature>
<keyword evidence="7 8" id="KW-0067">ATP-binding</keyword>
<dbReference type="PIRSF" id="PIRSF000729">
    <property type="entry name" value="GK"/>
    <property type="match status" value="1"/>
</dbReference>
<feature type="domain" description="PUA" evidence="10">
    <location>
        <begin position="378"/>
        <end position="460"/>
    </location>
</feature>
<dbReference type="GO" id="GO:0004349">
    <property type="term" value="F:glutamate 5-kinase activity"/>
    <property type="evidence" value="ECO:0007669"/>
    <property type="project" value="UniProtKB-UniRule"/>
</dbReference>
<keyword evidence="6 8" id="KW-0418">Kinase</keyword>
<dbReference type="EMBL" id="JACHGO010000006">
    <property type="protein sequence ID" value="MBB5144176.1"/>
    <property type="molecule type" value="Genomic_DNA"/>
</dbReference>
<dbReference type="InterPro" id="IPR001057">
    <property type="entry name" value="Glu/AcGlu_kinase"/>
</dbReference>
<organism evidence="11 12">
    <name type="scientific">Desulfovibrio intestinalis</name>
    <dbReference type="NCBI Taxonomy" id="58621"/>
    <lineage>
        <taxon>Bacteria</taxon>
        <taxon>Pseudomonadati</taxon>
        <taxon>Thermodesulfobacteriota</taxon>
        <taxon>Desulfovibrionia</taxon>
        <taxon>Desulfovibrionales</taxon>
        <taxon>Desulfovibrionaceae</taxon>
        <taxon>Desulfovibrio</taxon>
    </lineage>
</organism>
<evidence type="ECO:0000256" key="8">
    <source>
        <dbReference type="HAMAP-Rule" id="MF_00456"/>
    </source>
</evidence>
<accession>A0A7W8C247</accession>
<evidence type="ECO:0000256" key="4">
    <source>
        <dbReference type="ARBA" id="ARBA00022679"/>
    </source>
</evidence>
<evidence type="ECO:0000259" key="10">
    <source>
        <dbReference type="SMART" id="SM00359"/>
    </source>
</evidence>
<comment type="catalytic activity">
    <reaction evidence="8">
        <text>L-glutamate + ATP = L-glutamyl 5-phosphate + ADP</text>
        <dbReference type="Rhea" id="RHEA:14877"/>
        <dbReference type="ChEBI" id="CHEBI:29985"/>
        <dbReference type="ChEBI" id="CHEBI:30616"/>
        <dbReference type="ChEBI" id="CHEBI:58274"/>
        <dbReference type="ChEBI" id="CHEBI:456216"/>
        <dbReference type="EC" id="2.7.2.11"/>
    </reaction>
</comment>
<feature type="binding site" evidence="8">
    <location>
        <position position="226"/>
    </location>
    <ligand>
        <name>substrate</name>
    </ligand>
</feature>
<evidence type="ECO:0000256" key="2">
    <source>
        <dbReference type="ARBA" id="ARBA00022605"/>
    </source>
</evidence>
<feature type="binding site" evidence="8">
    <location>
        <position position="49"/>
    </location>
    <ligand>
        <name>ATP</name>
        <dbReference type="ChEBI" id="CHEBI:30616"/>
    </ligand>
</feature>
<dbReference type="UniPathway" id="UPA00098">
    <property type="reaction ID" value="UER00359"/>
</dbReference>
<proteinExistence type="inferred from homology"/>
<dbReference type="Pfam" id="PF00696">
    <property type="entry name" value="AA_kinase"/>
    <property type="match status" value="1"/>
</dbReference>
<dbReference type="GO" id="GO:0005524">
    <property type="term" value="F:ATP binding"/>
    <property type="evidence" value="ECO:0007669"/>
    <property type="project" value="UniProtKB-KW"/>
</dbReference>
<dbReference type="PROSITE" id="PS00902">
    <property type="entry name" value="GLUTAMATE_5_KINASE"/>
    <property type="match status" value="1"/>
</dbReference>
<comment type="caution">
    <text evidence="8">Lacks conserved residue(s) required for the propagation of feature annotation.</text>
</comment>
<dbReference type="NCBIfam" id="TIGR01027">
    <property type="entry name" value="proB"/>
    <property type="match status" value="1"/>
</dbReference>
<evidence type="ECO:0000256" key="9">
    <source>
        <dbReference type="SAM" id="MobiDB-lite"/>
    </source>
</evidence>
<dbReference type="AlphaFoldDB" id="A0A7W8C247"/>
<comment type="caution">
    <text evidence="11">The sequence shown here is derived from an EMBL/GenBank/DDBJ whole genome shotgun (WGS) entry which is preliminary data.</text>
</comment>
<comment type="function">
    <text evidence="8">Catalyzes the transfer of a phosphate group to glutamate to form L-glutamate 5-phosphate.</text>
</comment>
<dbReference type="GO" id="GO:0005829">
    <property type="term" value="C:cytosol"/>
    <property type="evidence" value="ECO:0007669"/>
    <property type="project" value="TreeGrafter"/>
</dbReference>
<feature type="region of interest" description="Disordered" evidence="9">
    <location>
        <begin position="1"/>
        <end position="32"/>
    </location>
</feature>
<feature type="compositionally biased region" description="Basic and acidic residues" evidence="9">
    <location>
        <begin position="1"/>
        <end position="17"/>
    </location>
</feature>
<dbReference type="CDD" id="cd04242">
    <property type="entry name" value="AAK_G5K_ProB"/>
    <property type="match status" value="1"/>
</dbReference>
<dbReference type="InterPro" id="IPR002478">
    <property type="entry name" value="PUA"/>
</dbReference>
<dbReference type="InterPro" id="IPR005715">
    <property type="entry name" value="Glu_5kinase/COase_Synthase"/>
</dbReference>
<dbReference type="PANTHER" id="PTHR43654:SF1">
    <property type="entry name" value="ISOPENTENYL PHOSPHATE KINASE"/>
    <property type="match status" value="1"/>
</dbReference>
<keyword evidence="12" id="KW-1185">Reference proteome</keyword>
<keyword evidence="1 8" id="KW-0963">Cytoplasm</keyword>
<dbReference type="SMART" id="SM00359">
    <property type="entry name" value="PUA"/>
    <property type="match status" value="1"/>
</dbReference>
<evidence type="ECO:0000256" key="5">
    <source>
        <dbReference type="ARBA" id="ARBA00022741"/>
    </source>
</evidence>
<dbReference type="PROSITE" id="PS50890">
    <property type="entry name" value="PUA"/>
    <property type="match status" value="1"/>
</dbReference>
<feature type="region of interest" description="Disordered" evidence="9">
    <location>
        <begin position="85"/>
        <end position="121"/>
    </location>
</feature>
<dbReference type="EC" id="2.7.2.11" evidence="8"/>
<protein>
    <recommendedName>
        <fullName evidence="8">Glutamate 5-kinase</fullName>
        <ecNumber evidence="8">2.7.2.11</ecNumber>
    </recommendedName>
    <alternativeName>
        <fullName evidence="8">Gamma-glutamyl kinase</fullName>
        <shortName evidence="8">GK</shortName>
    </alternativeName>
</protein>
<feature type="binding site" evidence="8">
    <location>
        <begin position="300"/>
        <end position="306"/>
    </location>
    <ligand>
        <name>ATP</name>
        <dbReference type="ChEBI" id="CHEBI:30616"/>
    </ligand>
</feature>